<dbReference type="EMBL" id="CP009920">
    <property type="protein sequence ID" value="AJI25486.1"/>
    <property type="molecule type" value="Genomic_DNA"/>
</dbReference>
<organism evidence="13 14">
    <name type="scientific">Priestia megaterium (strain ATCC 14581 / DSM 32 / CCUG 1817 / JCM 2506 / NBRC 15308 / NCIMB 9376 / NCTC 10342 / NRRL B-14308 / VKM B-512 / Ford 19)</name>
    <name type="common">Bacillus megaterium</name>
    <dbReference type="NCBI Taxonomy" id="1348623"/>
    <lineage>
        <taxon>Bacteria</taxon>
        <taxon>Bacillati</taxon>
        <taxon>Bacillota</taxon>
        <taxon>Bacilli</taxon>
        <taxon>Bacillales</taxon>
        <taxon>Bacillaceae</taxon>
        <taxon>Priestia</taxon>
    </lineage>
</organism>
<dbReference type="SUPFAM" id="SSF51905">
    <property type="entry name" value="FAD/NAD(P)-binding domain"/>
    <property type="match status" value="1"/>
</dbReference>
<dbReference type="GO" id="GO:0006783">
    <property type="term" value="P:heme biosynthetic process"/>
    <property type="evidence" value="ECO:0007669"/>
    <property type="project" value="UniProtKB-UniRule"/>
</dbReference>
<keyword evidence="8 11" id="KW-0274">FAD</keyword>
<dbReference type="Gene3D" id="3.90.660.20">
    <property type="entry name" value="Protoporphyrinogen oxidase, mitochondrial, domain 2"/>
    <property type="match status" value="1"/>
</dbReference>
<feature type="domain" description="Amine oxidase" evidence="12">
    <location>
        <begin position="11"/>
        <end position="456"/>
    </location>
</feature>
<evidence type="ECO:0000259" key="12">
    <source>
        <dbReference type="Pfam" id="PF01593"/>
    </source>
</evidence>
<evidence type="ECO:0000256" key="5">
    <source>
        <dbReference type="ARBA" id="ARBA00012402"/>
    </source>
</evidence>
<dbReference type="GO" id="GO:0004729">
    <property type="term" value="F:oxygen-dependent protoporphyrinogen oxidase activity"/>
    <property type="evidence" value="ECO:0007669"/>
    <property type="project" value="UniProtKB-UniRule"/>
</dbReference>
<gene>
    <name evidence="13" type="primary">hemG</name>
    <name evidence="13" type="ORF">BG04_892</name>
</gene>
<protein>
    <recommendedName>
        <fullName evidence="6 11">Coproporphyrinogen III oxidase</fullName>
        <ecNumber evidence="5 11">1.3.3.15</ecNumber>
    </recommendedName>
</protein>
<name>A0A0B6APU8_PRIM2</name>
<evidence type="ECO:0000256" key="4">
    <source>
        <dbReference type="ARBA" id="ARBA00008310"/>
    </source>
</evidence>
<keyword evidence="9 11" id="KW-0560">Oxidoreductase</keyword>
<comment type="catalytic activity">
    <reaction evidence="1">
        <text>coproporphyrinogen III + 3 O2 = coproporphyrin III + 3 H2O2</text>
        <dbReference type="Rhea" id="RHEA:43436"/>
        <dbReference type="ChEBI" id="CHEBI:15379"/>
        <dbReference type="ChEBI" id="CHEBI:16240"/>
        <dbReference type="ChEBI" id="CHEBI:57309"/>
        <dbReference type="ChEBI" id="CHEBI:131725"/>
        <dbReference type="EC" id="1.3.3.15"/>
    </reaction>
    <physiologicalReaction direction="left-to-right" evidence="1">
        <dbReference type="Rhea" id="RHEA:43437"/>
    </physiologicalReaction>
</comment>
<dbReference type="InterPro" id="IPR004572">
    <property type="entry name" value="Protoporphyrinogen_oxidase"/>
</dbReference>
<dbReference type="SUPFAM" id="SSF54373">
    <property type="entry name" value="FAD-linked reductases, C-terminal domain"/>
    <property type="match status" value="1"/>
</dbReference>
<evidence type="ECO:0000256" key="10">
    <source>
        <dbReference type="ARBA" id="ARBA00023133"/>
    </source>
</evidence>
<comment type="pathway">
    <text evidence="3 11">Porphyrin-containing compound metabolism; protoheme biosynthesis.</text>
</comment>
<dbReference type="HOGENOM" id="CLU_009629_3_0_9"/>
<keyword evidence="11" id="KW-0963">Cytoplasm</keyword>
<dbReference type="Pfam" id="PF01593">
    <property type="entry name" value="Amino_oxidase"/>
    <property type="match status" value="1"/>
</dbReference>
<dbReference type="NCBIfam" id="NF009081">
    <property type="entry name" value="PRK12416.1"/>
    <property type="match status" value="1"/>
</dbReference>
<comment type="subcellular location">
    <subcellularLocation>
        <location evidence="11">Cytoplasm</location>
    </subcellularLocation>
</comment>
<proteinExistence type="inferred from homology"/>
<dbReference type="InterPro" id="IPR036188">
    <property type="entry name" value="FAD/NAD-bd_sf"/>
</dbReference>
<dbReference type="PANTHER" id="PTHR42923">
    <property type="entry name" value="PROTOPORPHYRINOGEN OXIDASE"/>
    <property type="match status" value="1"/>
</dbReference>
<evidence type="ECO:0000256" key="11">
    <source>
        <dbReference type="RuleBase" id="RU364052"/>
    </source>
</evidence>
<dbReference type="RefSeq" id="WP_034649449.1">
    <property type="nucleotide sequence ID" value="NZ_BCVB01000001.1"/>
</dbReference>
<dbReference type="InterPro" id="IPR002937">
    <property type="entry name" value="Amino_oxidase"/>
</dbReference>
<dbReference type="AlphaFoldDB" id="A0A0B6APU8"/>
<dbReference type="EC" id="1.3.3.15" evidence="5 11"/>
<dbReference type="InterPro" id="IPR050464">
    <property type="entry name" value="Zeta_carotene_desat/Oxidored"/>
</dbReference>
<keyword evidence="7 11" id="KW-0285">Flavoprotein</keyword>
<sequence length="461" mass="51140">MKTVAVIGGGITGLTTLYYLQKLKRERNLPLKLLLLEKHAHLGGKINTREAGEFIMETGADSIVARKENVMPLLEELYLTNDLVYNKTGKSFIYSANELLPIPEDTMFGIPTSVESLFKSELISSKAKITALKDLITKNTTFTKDSSIGLFLKHFLGEELVEKQIAPILSGVYSGDLDKLTISSTLPYLLDYKNTYGSIIKGMGANEKKFKTAGNKKFISFKQGLSTIIHRLEEELSDVTILKDTPTTSIKRNGERYQISTPGQAHSADYVVLATPHTAAQQLLNDPELNEDFEQLKDSSLISMYIGYDVPDEYLPAEGTGFIASQSSHLIANACTWTSKKWAHTSKRGNLLVRLFYKSTSHHFDTLRTMSKAELLAVAQKDIENSLGIKEQPIESDVTNWDKLMPTYHLKHGELVRSLTQKLHDKHPAITLAGCSYYGVGIAACITNGKQTAEAISQQLT</sequence>
<accession>A0A0B6APU8</accession>
<evidence type="ECO:0000256" key="9">
    <source>
        <dbReference type="ARBA" id="ARBA00023002"/>
    </source>
</evidence>
<comment type="similarity">
    <text evidence="4 11">Belongs to the protoporphyrinogen/coproporphyrinogen oxidase family. Coproporphyrinogen III oxidase subfamily.</text>
</comment>
<evidence type="ECO:0000256" key="6">
    <source>
        <dbReference type="ARBA" id="ARBA00019046"/>
    </source>
</evidence>
<evidence type="ECO:0000256" key="7">
    <source>
        <dbReference type="ARBA" id="ARBA00022630"/>
    </source>
</evidence>
<evidence type="ECO:0000256" key="1">
    <source>
        <dbReference type="ARBA" id="ARBA00001755"/>
    </source>
</evidence>
<evidence type="ECO:0000256" key="3">
    <source>
        <dbReference type="ARBA" id="ARBA00004744"/>
    </source>
</evidence>
<evidence type="ECO:0000313" key="14">
    <source>
        <dbReference type="Proteomes" id="UP000031829"/>
    </source>
</evidence>
<dbReference type="UniPathway" id="UPA00252"/>
<dbReference type="Gene3D" id="1.10.3110.10">
    <property type="entry name" value="protoporphyrinogen ix oxidase, domain 3"/>
    <property type="match status" value="1"/>
</dbReference>
<dbReference type="Proteomes" id="UP000031829">
    <property type="component" value="Chromosome"/>
</dbReference>
<dbReference type="KEGG" id="bmeg:BG04_892"/>
<dbReference type="GeneID" id="93644375"/>
<evidence type="ECO:0000256" key="8">
    <source>
        <dbReference type="ARBA" id="ARBA00022827"/>
    </source>
</evidence>
<comment type="cofactor">
    <cofactor evidence="2 11">
        <name>FAD</name>
        <dbReference type="ChEBI" id="CHEBI:57692"/>
    </cofactor>
</comment>
<evidence type="ECO:0000256" key="2">
    <source>
        <dbReference type="ARBA" id="ARBA00001974"/>
    </source>
</evidence>
<comment type="function">
    <text evidence="11">Involved in coproporphyrin-dependent heme b biosynthesis. Catalyzes the oxidation of coproporphyrinogen III to coproporphyrin III.</text>
</comment>
<dbReference type="PANTHER" id="PTHR42923:SF3">
    <property type="entry name" value="PROTOPORPHYRINOGEN OXIDASE"/>
    <property type="match status" value="1"/>
</dbReference>
<dbReference type="GO" id="GO:0005737">
    <property type="term" value="C:cytoplasm"/>
    <property type="evidence" value="ECO:0007669"/>
    <property type="project" value="UniProtKB-SubCell"/>
</dbReference>
<evidence type="ECO:0000313" key="13">
    <source>
        <dbReference type="EMBL" id="AJI25486.1"/>
    </source>
</evidence>
<dbReference type="NCBIfam" id="TIGR00562">
    <property type="entry name" value="proto_IX_ox"/>
    <property type="match status" value="1"/>
</dbReference>
<keyword evidence="10 11" id="KW-0350">Heme biosynthesis</keyword>
<reference evidence="13 14" key="1">
    <citation type="journal article" date="2015" name="Genome Announc.">
        <title>Complete genome sequences for 35 biothreat assay-relevant bacillus species.</title>
        <authorList>
            <person name="Johnson S.L."/>
            <person name="Daligault H.E."/>
            <person name="Davenport K.W."/>
            <person name="Jaissle J."/>
            <person name="Frey K.G."/>
            <person name="Ladner J.T."/>
            <person name="Broomall S.M."/>
            <person name="Bishop-Lilly K.A."/>
            <person name="Bruce D.C."/>
            <person name="Gibbons H.S."/>
            <person name="Coyne S.R."/>
            <person name="Lo C.C."/>
            <person name="Meincke L."/>
            <person name="Munk A.C."/>
            <person name="Koroleva G.I."/>
            <person name="Rosenzweig C.N."/>
            <person name="Palacios G.F."/>
            <person name="Redden C.L."/>
            <person name="Minogue T.D."/>
            <person name="Chain P.S."/>
        </authorList>
    </citation>
    <scope>NUCLEOTIDE SEQUENCE [LARGE SCALE GENOMIC DNA]</scope>
    <source>
        <strain evidence="14">ATCC 14581 / DSM 32 / JCM 2506 / NBRC 15308 / NCIMB 9376 / NCTC 10342 / NRRL B-14308 / VKM B-512</strain>
    </source>
</reference>
<dbReference type="Gene3D" id="3.50.50.60">
    <property type="entry name" value="FAD/NAD(P)-binding domain"/>
    <property type="match status" value="1"/>
</dbReference>